<dbReference type="InterPro" id="IPR016439">
    <property type="entry name" value="Lag1/Lac1-like"/>
</dbReference>
<feature type="compositionally biased region" description="Acidic residues" evidence="10">
    <location>
        <begin position="404"/>
        <end position="417"/>
    </location>
</feature>
<evidence type="ECO:0000256" key="5">
    <source>
        <dbReference type="ARBA" id="ARBA00022824"/>
    </source>
</evidence>
<reference evidence="13" key="1">
    <citation type="submission" date="2017-08" db="EMBL/GenBank/DDBJ databases">
        <authorList>
            <person name="Cuomo C."/>
            <person name="Billmyre B."/>
            <person name="Heitman J."/>
        </authorList>
    </citation>
    <scope>NUCLEOTIDE SEQUENCE</scope>
    <source>
        <strain evidence="13">CBS 12478</strain>
    </source>
</reference>
<name>A0AAJ8LJH8_9TREE</name>
<comment type="similarity">
    <text evidence="2">Belongs to the sphingosine N-acyltransferase family.</text>
</comment>
<protein>
    <recommendedName>
        <fullName evidence="12">TLC domain-containing protein</fullName>
    </recommendedName>
</protein>
<dbReference type="Pfam" id="PF03798">
    <property type="entry name" value="TRAM_LAG1_CLN8"/>
    <property type="match status" value="1"/>
</dbReference>
<dbReference type="PROSITE" id="PS50922">
    <property type="entry name" value="TLC"/>
    <property type="match status" value="1"/>
</dbReference>
<organism evidence="13 14">
    <name type="scientific">Kwoniella shandongensis</name>
    <dbReference type="NCBI Taxonomy" id="1734106"/>
    <lineage>
        <taxon>Eukaryota</taxon>
        <taxon>Fungi</taxon>
        <taxon>Dikarya</taxon>
        <taxon>Basidiomycota</taxon>
        <taxon>Agaricomycotina</taxon>
        <taxon>Tremellomycetes</taxon>
        <taxon>Tremellales</taxon>
        <taxon>Cryptococcaceae</taxon>
        <taxon>Kwoniella</taxon>
    </lineage>
</organism>
<evidence type="ECO:0000256" key="2">
    <source>
        <dbReference type="ARBA" id="ARBA00009808"/>
    </source>
</evidence>
<evidence type="ECO:0000256" key="1">
    <source>
        <dbReference type="ARBA" id="ARBA00004477"/>
    </source>
</evidence>
<evidence type="ECO:0000256" key="8">
    <source>
        <dbReference type="ARBA" id="ARBA00023180"/>
    </source>
</evidence>
<dbReference type="GeneID" id="43589799"/>
<reference evidence="13" key="2">
    <citation type="submission" date="2024-01" db="EMBL/GenBank/DDBJ databases">
        <title>Comparative genomics of Cryptococcus and Kwoniella reveals pathogenesis evolution and contrasting modes of karyotype evolution via chromosome fusion or intercentromeric recombination.</title>
        <authorList>
            <person name="Coelho M.A."/>
            <person name="David-Palma M."/>
            <person name="Shea T."/>
            <person name="Bowers K."/>
            <person name="McGinley-Smith S."/>
            <person name="Mohammad A.W."/>
            <person name="Gnirke A."/>
            <person name="Yurkov A.M."/>
            <person name="Nowrousian M."/>
            <person name="Sun S."/>
            <person name="Cuomo C.A."/>
            <person name="Heitman J."/>
        </authorList>
    </citation>
    <scope>NUCLEOTIDE SEQUENCE</scope>
    <source>
        <strain evidence="13">CBS 12478</strain>
    </source>
</reference>
<evidence type="ECO:0000256" key="6">
    <source>
        <dbReference type="ARBA" id="ARBA00022989"/>
    </source>
</evidence>
<evidence type="ECO:0000256" key="7">
    <source>
        <dbReference type="ARBA" id="ARBA00023136"/>
    </source>
</evidence>
<dbReference type="PANTHER" id="PTHR12560:SF11">
    <property type="entry name" value="CERAMIDE SYNTHASE LAC1-RELATED"/>
    <property type="match status" value="1"/>
</dbReference>
<keyword evidence="3" id="KW-0808">Transferase</keyword>
<keyword evidence="7 9" id="KW-0472">Membrane</keyword>
<dbReference type="InterPro" id="IPR006634">
    <property type="entry name" value="TLC-dom"/>
</dbReference>
<evidence type="ECO:0000313" key="13">
    <source>
        <dbReference type="EMBL" id="WWD18964.1"/>
    </source>
</evidence>
<sequence length="428" mass="49778">MSSSGTSTARASGASKPANRRRSSSVTKALNQIPLNQVENAGSHPAAKGAHSGLSSTSEVQPLSGKPRPAKRKAELPDIYRSKGFWDDLKSGRWMLVPASAFKLMIVPFILYANHELLIHFGLLAPGTFNLWAHLILPQNKLSDGRYGKSWWDFVFVANYIILWSFIRQSVTIHILRPMSKSLGISRGKVMRFTERSCGVYVMYDLPTWWFKTEFFWRNYPIQGMPLRLKVYYLMQAAYWAQQTIILAAKIEKPRKDYKELVAHHMVTLWLIGWSYNVYLTYIGVCVFVTMDISDVFLALAKCVNYVSEDASPPIFAIFVVVWTYFRHYLNLWILWSVYYEFELIPPEHRMYFRPLEDVWLAPWMQWQIFAPILLLQCINLFWYFLIWRILIRALMKNPLADERSEDEDEDPLEVEGEATTLEKTQAE</sequence>
<evidence type="ECO:0000256" key="11">
    <source>
        <dbReference type="SAM" id="Phobius"/>
    </source>
</evidence>
<dbReference type="GO" id="GO:0046513">
    <property type="term" value="P:ceramide biosynthetic process"/>
    <property type="evidence" value="ECO:0007669"/>
    <property type="project" value="InterPro"/>
</dbReference>
<keyword evidence="5" id="KW-0256">Endoplasmic reticulum</keyword>
<feature type="domain" description="TLC" evidence="12">
    <location>
        <begin position="190"/>
        <end position="396"/>
    </location>
</feature>
<evidence type="ECO:0000256" key="4">
    <source>
        <dbReference type="ARBA" id="ARBA00022692"/>
    </source>
</evidence>
<proteinExistence type="inferred from homology"/>
<dbReference type="AlphaFoldDB" id="A0AAJ8LJH8"/>
<feature type="region of interest" description="Disordered" evidence="10">
    <location>
        <begin position="1"/>
        <end position="73"/>
    </location>
</feature>
<feature type="region of interest" description="Disordered" evidence="10">
    <location>
        <begin position="403"/>
        <end position="428"/>
    </location>
</feature>
<dbReference type="PANTHER" id="PTHR12560">
    <property type="entry name" value="LONGEVITY ASSURANCE FACTOR 1 LAG1"/>
    <property type="match status" value="1"/>
</dbReference>
<dbReference type="GO" id="GO:0005789">
    <property type="term" value="C:endoplasmic reticulum membrane"/>
    <property type="evidence" value="ECO:0007669"/>
    <property type="project" value="UniProtKB-SubCell"/>
</dbReference>
<keyword evidence="4 9" id="KW-0812">Transmembrane</keyword>
<feature type="transmembrane region" description="Helical" evidence="11">
    <location>
        <begin position="91"/>
        <end position="111"/>
    </location>
</feature>
<comment type="subcellular location">
    <subcellularLocation>
        <location evidence="1">Endoplasmic reticulum membrane</location>
        <topology evidence="1">Multi-pass membrane protein</topology>
    </subcellularLocation>
</comment>
<dbReference type="RefSeq" id="XP_065823365.1">
    <property type="nucleotide sequence ID" value="XM_065967293.1"/>
</dbReference>
<feature type="transmembrane region" description="Helical" evidence="11">
    <location>
        <begin position="369"/>
        <end position="387"/>
    </location>
</feature>
<dbReference type="Proteomes" id="UP000322225">
    <property type="component" value="Chromosome 6"/>
</dbReference>
<feature type="compositionally biased region" description="Polar residues" evidence="10">
    <location>
        <begin position="24"/>
        <end position="40"/>
    </location>
</feature>
<evidence type="ECO:0000259" key="12">
    <source>
        <dbReference type="PROSITE" id="PS50922"/>
    </source>
</evidence>
<feature type="transmembrane region" description="Helical" evidence="11">
    <location>
        <begin position="150"/>
        <end position="167"/>
    </location>
</feature>
<evidence type="ECO:0000313" key="14">
    <source>
        <dbReference type="Proteomes" id="UP000322225"/>
    </source>
</evidence>
<evidence type="ECO:0000256" key="10">
    <source>
        <dbReference type="SAM" id="MobiDB-lite"/>
    </source>
</evidence>
<keyword evidence="8" id="KW-0325">Glycoprotein</keyword>
<keyword evidence="14" id="KW-1185">Reference proteome</keyword>
<evidence type="ECO:0000256" key="9">
    <source>
        <dbReference type="PROSITE-ProRule" id="PRU00205"/>
    </source>
</evidence>
<feature type="compositionally biased region" description="Low complexity" evidence="10">
    <location>
        <begin position="1"/>
        <end position="15"/>
    </location>
</feature>
<dbReference type="KEGG" id="ksn:43589799"/>
<dbReference type="SMART" id="SM00724">
    <property type="entry name" value="TLC"/>
    <property type="match status" value="1"/>
</dbReference>
<evidence type="ECO:0000256" key="3">
    <source>
        <dbReference type="ARBA" id="ARBA00022679"/>
    </source>
</evidence>
<dbReference type="GO" id="GO:0050291">
    <property type="term" value="F:sphingosine N-acyltransferase activity"/>
    <property type="evidence" value="ECO:0007669"/>
    <property type="project" value="InterPro"/>
</dbReference>
<gene>
    <name evidence="13" type="ORF">CI109_103421</name>
</gene>
<keyword evidence="6 11" id="KW-1133">Transmembrane helix</keyword>
<accession>A0AAJ8LJH8</accession>
<dbReference type="EMBL" id="CP144056">
    <property type="protein sequence ID" value="WWD18964.1"/>
    <property type="molecule type" value="Genomic_DNA"/>
</dbReference>